<accession>A0AAD9L505</accession>
<dbReference type="AlphaFoldDB" id="A0AAD9L505"/>
<dbReference type="GO" id="GO:0097484">
    <property type="term" value="P:dendrite extension"/>
    <property type="evidence" value="ECO:0007669"/>
    <property type="project" value="TreeGrafter"/>
</dbReference>
<dbReference type="GO" id="GO:0001099">
    <property type="term" value="F:basal RNA polymerase II transcription machinery binding"/>
    <property type="evidence" value="ECO:0007669"/>
    <property type="project" value="TreeGrafter"/>
</dbReference>
<dbReference type="GO" id="GO:0005730">
    <property type="term" value="C:nucleolus"/>
    <property type="evidence" value="ECO:0007669"/>
    <property type="project" value="TreeGrafter"/>
</dbReference>
<dbReference type="Proteomes" id="UP001209878">
    <property type="component" value="Unassembled WGS sequence"/>
</dbReference>
<feature type="compositionally biased region" description="Basic and acidic residues" evidence="2">
    <location>
        <begin position="56"/>
        <end position="66"/>
    </location>
</feature>
<protein>
    <recommendedName>
        <fullName evidence="5">Protein LLP homolog</fullName>
    </recommendedName>
</protein>
<evidence type="ECO:0008006" key="5">
    <source>
        <dbReference type="Google" id="ProtNLM"/>
    </source>
</evidence>
<feature type="region of interest" description="Disordered" evidence="2">
    <location>
        <begin position="56"/>
        <end position="120"/>
    </location>
</feature>
<dbReference type="EMBL" id="JAODUO010000349">
    <property type="protein sequence ID" value="KAK2182548.1"/>
    <property type="molecule type" value="Genomic_DNA"/>
</dbReference>
<evidence type="ECO:0000313" key="4">
    <source>
        <dbReference type="Proteomes" id="UP001209878"/>
    </source>
</evidence>
<comment type="caution">
    <text evidence="3">The sequence shown here is derived from an EMBL/GenBank/DDBJ whole genome shotgun (WGS) entry which is preliminary data.</text>
</comment>
<proteinExistence type="inferred from homology"/>
<dbReference type="GO" id="GO:0003723">
    <property type="term" value="F:RNA binding"/>
    <property type="evidence" value="ECO:0007669"/>
    <property type="project" value="TreeGrafter"/>
</dbReference>
<feature type="compositionally biased region" description="Basic and acidic residues" evidence="2">
    <location>
        <begin position="75"/>
        <end position="89"/>
    </location>
</feature>
<comment type="similarity">
    <text evidence="1">Belongs to the learning-associated protein family.</text>
</comment>
<evidence type="ECO:0000256" key="1">
    <source>
        <dbReference type="ARBA" id="ARBA00034118"/>
    </source>
</evidence>
<reference evidence="3" key="1">
    <citation type="journal article" date="2023" name="Mol. Biol. Evol.">
        <title>Third-Generation Sequencing Reveals the Adaptive Role of the Epigenome in Three Deep-Sea Polychaetes.</title>
        <authorList>
            <person name="Perez M."/>
            <person name="Aroh O."/>
            <person name="Sun Y."/>
            <person name="Lan Y."/>
            <person name="Juniper S.K."/>
            <person name="Young C.R."/>
            <person name="Angers B."/>
            <person name="Qian P.Y."/>
        </authorList>
    </citation>
    <scope>NUCLEOTIDE SEQUENCE</scope>
    <source>
        <strain evidence="3">R07B-5</strain>
    </source>
</reference>
<feature type="compositionally biased region" description="Basic residues" evidence="2">
    <location>
        <begin position="99"/>
        <end position="120"/>
    </location>
</feature>
<dbReference type="Pfam" id="PF10169">
    <property type="entry name" value="LLPH"/>
    <property type="match status" value="1"/>
</dbReference>
<dbReference type="InterPro" id="IPR018784">
    <property type="entry name" value="LLPH-like"/>
</dbReference>
<evidence type="ECO:0000313" key="3">
    <source>
        <dbReference type="EMBL" id="KAK2182548.1"/>
    </source>
</evidence>
<dbReference type="PANTHER" id="PTHR34253">
    <property type="entry name" value="PROTEIN LLP HOMOLOG"/>
    <property type="match status" value="1"/>
</dbReference>
<gene>
    <name evidence="3" type="ORF">NP493_349g02022</name>
</gene>
<keyword evidence="4" id="KW-1185">Reference proteome</keyword>
<sequence length="120" mass="13946">MAKSLRSKQKRKMRALKRIKNAPKELARLKKTLGLDGLIDTEMAELVTVKDMKKVKENNENKKETPSDGMEVDETPAKFDPKTKRDEHGQYPAWMNQRAIHKKKSSKVSKQKKGRRKVSW</sequence>
<organism evidence="3 4">
    <name type="scientific">Ridgeia piscesae</name>
    <name type="common">Tubeworm</name>
    <dbReference type="NCBI Taxonomy" id="27915"/>
    <lineage>
        <taxon>Eukaryota</taxon>
        <taxon>Metazoa</taxon>
        <taxon>Spiralia</taxon>
        <taxon>Lophotrochozoa</taxon>
        <taxon>Annelida</taxon>
        <taxon>Polychaeta</taxon>
        <taxon>Sedentaria</taxon>
        <taxon>Canalipalpata</taxon>
        <taxon>Sabellida</taxon>
        <taxon>Siboglinidae</taxon>
        <taxon>Ridgeia</taxon>
    </lineage>
</organism>
<dbReference type="PANTHER" id="PTHR34253:SF1">
    <property type="entry name" value="PROTEIN LLP HOMOLOG"/>
    <property type="match status" value="1"/>
</dbReference>
<name>A0AAD9L505_RIDPI</name>
<evidence type="ECO:0000256" key="2">
    <source>
        <dbReference type="SAM" id="MobiDB-lite"/>
    </source>
</evidence>